<evidence type="ECO:0000313" key="1">
    <source>
        <dbReference type="EMBL" id="BBD91355.1"/>
    </source>
</evidence>
<gene>
    <name evidence="1" type="ORF">JMUB590_0245</name>
</gene>
<sequence>MSNFEFTSANIKFTKYNIKDIKKLTNNSVFDTPKPPSFGINWGFFLVLTMPSHFHYSLRCKIG</sequence>
<name>A0ABM7FTF7_9STAP</name>
<dbReference type="EMBL" id="AP018586">
    <property type="protein sequence ID" value="BBD91355.1"/>
    <property type="molecule type" value="Genomic_DNA"/>
</dbReference>
<evidence type="ECO:0000313" key="2">
    <source>
        <dbReference type="Proteomes" id="UP000274772"/>
    </source>
</evidence>
<accession>A0ABM7FTF7</accession>
<protein>
    <submittedName>
        <fullName evidence="1">Uncharacterized protein</fullName>
    </submittedName>
</protein>
<keyword evidence="2" id="KW-1185">Reference proteome</keyword>
<organism evidence="1 2">
    <name type="scientific">Staphylococcus caprae</name>
    <dbReference type="NCBI Taxonomy" id="29380"/>
    <lineage>
        <taxon>Bacteria</taxon>
        <taxon>Bacillati</taxon>
        <taxon>Bacillota</taxon>
        <taxon>Bacilli</taxon>
        <taxon>Bacillales</taxon>
        <taxon>Staphylococcaceae</taxon>
        <taxon>Staphylococcus</taxon>
    </lineage>
</organism>
<proteinExistence type="predicted"/>
<reference evidence="1 2" key="1">
    <citation type="submission" date="2018-05" db="EMBL/GenBank/DDBJ databases">
        <title>Complete genome sequencing of three human clinical isolates of Staphylococcus caprae reveals virulence factors similar to those of S. epidermidis and S. capitis.</title>
        <authorList>
            <person name="Watanabe S."/>
            <person name="Cui L."/>
        </authorList>
    </citation>
    <scope>NUCLEOTIDE SEQUENCE [LARGE SCALE GENOMIC DNA]</scope>
    <source>
        <strain evidence="1 2">JMUB590</strain>
    </source>
</reference>
<dbReference type="Proteomes" id="UP000274772">
    <property type="component" value="Chromosome"/>
</dbReference>